<evidence type="ECO:0000256" key="5">
    <source>
        <dbReference type="ARBA" id="ARBA00022946"/>
    </source>
</evidence>
<dbReference type="PANTHER" id="PTHR11748">
    <property type="entry name" value="D-LACTATE DEHYDROGENASE"/>
    <property type="match status" value="1"/>
</dbReference>
<protein>
    <recommendedName>
        <fullName evidence="7">D-lactate dehydrogenase (cytochrome)</fullName>
        <ecNumber evidence="7">1.1.2.4</ecNumber>
    </recommendedName>
</protein>
<dbReference type="InterPro" id="IPR016166">
    <property type="entry name" value="FAD-bd_PCMH"/>
</dbReference>
<dbReference type="SUPFAM" id="SSF55103">
    <property type="entry name" value="FAD-linked oxidases, C-terminal domain"/>
    <property type="match status" value="1"/>
</dbReference>
<evidence type="ECO:0000256" key="6">
    <source>
        <dbReference type="ARBA" id="ARBA00023002"/>
    </source>
</evidence>
<evidence type="ECO:0000256" key="7">
    <source>
        <dbReference type="ARBA" id="ARBA00038897"/>
    </source>
</evidence>
<dbReference type="Proteomes" id="UP000234190">
    <property type="component" value="Unassembled WGS sequence"/>
</dbReference>
<feature type="domain" description="FAD-binding PCMH-type" evidence="8">
    <location>
        <begin position="41"/>
        <end position="218"/>
    </location>
</feature>
<dbReference type="Pfam" id="PF01565">
    <property type="entry name" value="FAD_binding_4"/>
    <property type="match status" value="1"/>
</dbReference>
<dbReference type="InterPro" id="IPR016164">
    <property type="entry name" value="FAD-linked_Oxase-like_C"/>
</dbReference>
<proteinExistence type="inferred from homology"/>
<keyword evidence="5" id="KW-0809">Transit peptide</keyword>
<dbReference type="EMBL" id="PDNW01000013">
    <property type="protein sequence ID" value="PLC49101.1"/>
    <property type="molecule type" value="Genomic_DNA"/>
</dbReference>
<dbReference type="EC" id="1.1.2.4" evidence="7"/>
<dbReference type="Pfam" id="PF02913">
    <property type="entry name" value="FAD-oxidase_C"/>
    <property type="match status" value="1"/>
</dbReference>
<name>A0A2N4U260_9BURK</name>
<comment type="caution">
    <text evidence="9">The sequence shown here is derived from an EMBL/GenBank/DDBJ whole genome shotgun (WGS) entry which is preliminary data.</text>
</comment>
<evidence type="ECO:0000256" key="2">
    <source>
        <dbReference type="ARBA" id="ARBA00008000"/>
    </source>
</evidence>
<comment type="similarity">
    <text evidence="2">Belongs to the FAD-binding oxidoreductase/transferase type 4 family.</text>
</comment>
<dbReference type="FunFam" id="3.30.465.10:FF:000016">
    <property type="entry name" value="probable D-lactate dehydrogenase, mitochondrial"/>
    <property type="match status" value="1"/>
</dbReference>
<dbReference type="InterPro" id="IPR006094">
    <property type="entry name" value="Oxid_FAD_bind_N"/>
</dbReference>
<dbReference type="SUPFAM" id="SSF56176">
    <property type="entry name" value="FAD-binding/transporter-associated domain-like"/>
    <property type="match status" value="1"/>
</dbReference>
<dbReference type="GO" id="GO:0071949">
    <property type="term" value="F:FAD binding"/>
    <property type="evidence" value="ECO:0007669"/>
    <property type="project" value="InterPro"/>
</dbReference>
<keyword evidence="6" id="KW-0560">Oxidoreductase</keyword>
<evidence type="ECO:0000256" key="4">
    <source>
        <dbReference type="ARBA" id="ARBA00022827"/>
    </source>
</evidence>
<dbReference type="Gene3D" id="3.30.70.2740">
    <property type="match status" value="1"/>
</dbReference>
<gene>
    <name evidence="9" type="ORF">CR159_15210</name>
</gene>
<evidence type="ECO:0000256" key="3">
    <source>
        <dbReference type="ARBA" id="ARBA00022630"/>
    </source>
</evidence>
<dbReference type="InterPro" id="IPR016171">
    <property type="entry name" value="Vanillyl_alc_oxidase_C-sub2"/>
</dbReference>
<dbReference type="AlphaFoldDB" id="A0A2N4U260"/>
<keyword evidence="3" id="KW-0285">Flavoprotein</keyword>
<dbReference type="GO" id="GO:0008720">
    <property type="term" value="F:D-lactate dehydrogenase (NAD+) activity"/>
    <property type="evidence" value="ECO:0007669"/>
    <property type="project" value="TreeGrafter"/>
</dbReference>
<keyword evidence="10" id="KW-1185">Reference proteome</keyword>
<comment type="cofactor">
    <cofactor evidence="1">
        <name>FAD</name>
        <dbReference type="ChEBI" id="CHEBI:57692"/>
    </cofactor>
</comment>
<dbReference type="InterPro" id="IPR016169">
    <property type="entry name" value="FAD-bd_PCMH_sub2"/>
</dbReference>
<dbReference type="InterPro" id="IPR036318">
    <property type="entry name" value="FAD-bd_PCMH-like_sf"/>
</dbReference>
<dbReference type="Gene3D" id="3.30.465.10">
    <property type="match status" value="1"/>
</dbReference>
<accession>A0A2N4U260</accession>
<dbReference type="GO" id="GO:0004458">
    <property type="term" value="F:D-lactate dehydrogenase (cytochrome) activity"/>
    <property type="evidence" value="ECO:0007669"/>
    <property type="project" value="UniProtKB-EC"/>
</dbReference>
<dbReference type="PROSITE" id="PS51387">
    <property type="entry name" value="FAD_PCMH"/>
    <property type="match status" value="1"/>
</dbReference>
<evidence type="ECO:0000259" key="8">
    <source>
        <dbReference type="PROSITE" id="PS51387"/>
    </source>
</evidence>
<dbReference type="InterPro" id="IPR004113">
    <property type="entry name" value="FAD-bd_oxidored_4_C"/>
</dbReference>
<dbReference type="FunFam" id="3.30.70.2740:FF:000001">
    <property type="entry name" value="D-lactate dehydrogenase mitochondrial"/>
    <property type="match status" value="1"/>
</dbReference>
<keyword evidence="4" id="KW-0274">FAD</keyword>
<dbReference type="PANTHER" id="PTHR11748:SF111">
    <property type="entry name" value="D-LACTATE DEHYDROGENASE, MITOCHONDRIAL-RELATED"/>
    <property type="match status" value="1"/>
</dbReference>
<evidence type="ECO:0000313" key="9">
    <source>
        <dbReference type="EMBL" id="PLC49101.1"/>
    </source>
</evidence>
<sequence>MMPTSQLPEAFTARLGQMLGERFSTSMALRQQHGRDESIFPATLPDAVAYARDTAEVAEIVQLCGTFNIPVIPYAAGSSLEGHTLAVHGGLTLNLMQMNGILGINAEDQTATVQPGVTREALNAALRDTGLFFPVDPGADASIGGMCSTRASGTNAVRYGTMRENVVSLTAIVASGDIVKTGRRAKKSAAGYDLTRLFVGAEGTLGIIVEATVRLHPLPESTMAAVCAFPDIDAAVQSVVQIVQLGVPVARCEFVDPVAIKALNVYSKTGLPEQPHLFFEFHGSQSGLKEQIALVQDITQDHGAASFVWSASPEERSRLWAARHNVYFAASQLRPGARSVVTDVCVPISRLADCVNETIQDLRESQILAPVVGHVGDGNFHVQMLVDGASQDEIDGAEALNARLVSRALSMDGTCTGEHGIGLHKQGFLIDELGSASVNVMRQIKQALDPRNIMNPGKIFSL</sequence>
<dbReference type="FunFam" id="1.10.45.10:FF:000001">
    <property type="entry name" value="D-lactate dehydrogenase mitochondrial"/>
    <property type="match status" value="1"/>
</dbReference>
<reference evidence="9 10" key="1">
    <citation type="submission" date="2017-10" db="EMBL/GenBank/DDBJ databases">
        <title>Two draft genome sequences of Pusillimonas sp. strains isolated from a nitrate- and radionuclide-contaminated groundwater in Russia.</title>
        <authorList>
            <person name="Grouzdev D.S."/>
            <person name="Tourova T.P."/>
            <person name="Goeva M.A."/>
            <person name="Babich T.L."/>
            <person name="Sokolova D.S."/>
            <person name="Abdullin R."/>
            <person name="Poltaraus A.B."/>
            <person name="Toshchakov S.V."/>
            <person name="Nazina T.N."/>
        </authorList>
    </citation>
    <scope>NUCLEOTIDE SEQUENCE [LARGE SCALE GENOMIC DNA]</scope>
    <source>
        <strain evidence="9 10">JR1/69-3-13</strain>
    </source>
</reference>
<dbReference type="OrthoDB" id="8522822at2"/>
<evidence type="ECO:0000313" key="10">
    <source>
        <dbReference type="Proteomes" id="UP000234190"/>
    </source>
</evidence>
<dbReference type="Gene3D" id="1.10.45.10">
    <property type="entry name" value="Vanillyl-alcohol Oxidase, Chain A, domain 4"/>
    <property type="match status" value="1"/>
</dbReference>
<organism evidence="9 10">
    <name type="scientific">Pollutimonas subterranea</name>
    <dbReference type="NCBI Taxonomy" id="2045210"/>
    <lineage>
        <taxon>Bacteria</taxon>
        <taxon>Pseudomonadati</taxon>
        <taxon>Pseudomonadota</taxon>
        <taxon>Betaproteobacteria</taxon>
        <taxon>Burkholderiales</taxon>
        <taxon>Alcaligenaceae</taxon>
        <taxon>Pollutimonas</taxon>
    </lineage>
</organism>
<dbReference type="GO" id="GO:1903457">
    <property type="term" value="P:lactate catabolic process"/>
    <property type="evidence" value="ECO:0007669"/>
    <property type="project" value="TreeGrafter"/>
</dbReference>
<evidence type="ECO:0000256" key="1">
    <source>
        <dbReference type="ARBA" id="ARBA00001974"/>
    </source>
</evidence>
<dbReference type="RefSeq" id="WP_102074810.1">
    <property type="nucleotide sequence ID" value="NZ_PDNW01000013.1"/>
</dbReference>